<organism evidence="1 2">
    <name type="scientific">Buttiauxella selenatireducens</name>
    <dbReference type="NCBI Taxonomy" id="3073902"/>
    <lineage>
        <taxon>Bacteria</taxon>
        <taxon>Pseudomonadati</taxon>
        <taxon>Pseudomonadota</taxon>
        <taxon>Gammaproteobacteria</taxon>
        <taxon>Enterobacterales</taxon>
        <taxon>Enterobacteriaceae</taxon>
        <taxon>Buttiauxella</taxon>
    </lineage>
</organism>
<dbReference type="InterPro" id="IPR014507">
    <property type="entry name" value="Baseplate_assembly_J_pred"/>
</dbReference>
<sequence length="335" mass="37027">MFNPLTDRLPVPDALKVTGATARLPELKQALIAEVTRLRPADAAEITATLENNAEMLTVLLQAMSQVVTTRERRANWQMLQMLLLWAQGSNLDARAADFGIKRQVIARGDPDAIPPIPDEMESDDDLRFRSLLAAYGFATTGSRTAYKFHAMTLGEKPHVTIDSPEAGTVTVTYRFPDNSATAKIRDASPRVEEPGTGKVGVWLLSRETENGVPSDALLAQAQAYLRREDVALETDIITTYAGQPLEYTVRAVLHGKNTPDGLINVEAIRQELDTYTRNAMRLEGRIDLSMLYYLMQKPQSVTSVELHEPADTITTDHTQAPYCTGIALEVVYDL</sequence>
<keyword evidence="2" id="KW-1185">Reference proteome</keyword>
<reference evidence="1 2" key="1">
    <citation type="submission" date="2023-09" db="EMBL/GenBank/DDBJ databases">
        <title>Buttiauxella selenatireducens sp. nov., isolated from the rhizosphere of Cardamine hupingshanesis.</title>
        <authorList>
            <person name="Zhang S."/>
            <person name="Xu Z."/>
            <person name="Wang H."/>
            <person name="Guo Y."/>
        </authorList>
    </citation>
    <scope>NUCLEOTIDE SEQUENCE [LARGE SCALE GENOMIC DNA]</scope>
    <source>
        <strain evidence="1 2">R73</strain>
    </source>
</reference>
<dbReference type="PIRSF" id="PIRSF020481">
    <property type="entry name" value="BAP"/>
    <property type="match status" value="1"/>
</dbReference>
<evidence type="ECO:0000313" key="2">
    <source>
        <dbReference type="Proteomes" id="UP001246690"/>
    </source>
</evidence>
<protein>
    <submittedName>
        <fullName evidence="1">Baseplate J/gp47 family protein</fullName>
    </submittedName>
</protein>
<dbReference type="RefSeq" id="WP_309874839.1">
    <property type="nucleotide sequence ID" value="NZ_CP133838.1"/>
</dbReference>
<name>A0ABY9S6Y9_9ENTR</name>
<proteinExistence type="predicted"/>
<dbReference type="EMBL" id="CP133838">
    <property type="protein sequence ID" value="WMY72720.1"/>
    <property type="molecule type" value="Genomic_DNA"/>
</dbReference>
<evidence type="ECO:0000313" key="1">
    <source>
        <dbReference type="EMBL" id="WMY72720.1"/>
    </source>
</evidence>
<dbReference type="Proteomes" id="UP001246690">
    <property type="component" value="Chromosome"/>
</dbReference>
<gene>
    <name evidence="1" type="ORF">RHD99_14690</name>
</gene>
<accession>A0ABY9S6Y9</accession>